<sequence>MPIPTSRRDFLRGSLRGGEFLRPPGARPAGFERACTGCGDCAAACPEAIIQTDNRGAVRLDLALGACTFCGDCARACPTDALSADRLGDWPWVAAISAECLSLNAVSCRACEDACEPRAIRFRPALGGRAQPIVDDEGCTGCGGCISICPVGAVSLSHRAPAECEVTQ</sequence>
<feature type="binding site" evidence="6">
    <location>
        <position position="73"/>
    </location>
    <ligand>
        <name>[4Fe-4S] cluster</name>
        <dbReference type="ChEBI" id="CHEBI:49883"/>
        <label>2</label>
    </ligand>
</feature>
<keyword evidence="9" id="KW-1185">Reference proteome</keyword>
<dbReference type="PANTHER" id="PTHR43687:SF1">
    <property type="entry name" value="FERREDOXIN III"/>
    <property type="match status" value="1"/>
</dbReference>
<feature type="binding site" evidence="6">
    <location>
        <position position="35"/>
    </location>
    <ligand>
        <name>[4Fe-4S] cluster</name>
        <dbReference type="ChEBI" id="CHEBI:49883"/>
        <label>1</label>
    </ligand>
</feature>
<evidence type="ECO:0000313" key="9">
    <source>
        <dbReference type="Proteomes" id="UP001597108"/>
    </source>
</evidence>
<dbReference type="HAMAP" id="MF_02201">
    <property type="entry name" value="NapF"/>
    <property type="match status" value="1"/>
</dbReference>
<evidence type="ECO:0000256" key="5">
    <source>
        <dbReference type="ARBA" id="ARBA00023014"/>
    </source>
</evidence>
<comment type="caution">
    <text evidence="8">The sequence shown here is derived from an EMBL/GenBank/DDBJ whole genome shotgun (WGS) entry which is preliminary data.</text>
</comment>
<feature type="domain" description="4Fe-4S ferredoxin-type" evidence="7">
    <location>
        <begin position="130"/>
        <end position="159"/>
    </location>
</feature>
<feature type="binding site" evidence="6">
    <location>
        <position position="142"/>
    </location>
    <ligand>
        <name>[4Fe-4S] cluster</name>
        <dbReference type="ChEBI" id="CHEBI:49883"/>
        <label>3</label>
    </ligand>
</feature>
<evidence type="ECO:0000256" key="6">
    <source>
        <dbReference type="HAMAP-Rule" id="MF_02201"/>
    </source>
</evidence>
<keyword evidence="3 6" id="KW-0677">Repeat</keyword>
<dbReference type="Gene3D" id="3.30.70.20">
    <property type="match status" value="1"/>
</dbReference>
<dbReference type="Gene3D" id="3.30.70.3270">
    <property type="match status" value="1"/>
</dbReference>
<feature type="binding site" evidence="6">
    <location>
        <position position="41"/>
    </location>
    <ligand>
        <name>[4Fe-4S] cluster</name>
        <dbReference type="ChEBI" id="CHEBI:49883"/>
        <label>1</label>
    </ligand>
</feature>
<dbReference type="Pfam" id="PF12838">
    <property type="entry name" value="Fer4_7"/>
    <property type="match status" value="2"/>
</dbReference>
<feature type="binding site" evidence="6">
    <location>
        <position position="149"/>
    </location>
    <ligand>
        <name>[4Fe-4S] cluster</name>
        <dbReference type="ChEBI" id="CHEBI:49883"/>
        <label>3</label>
    </ligand>
</feature>
<feature type="binding site" evidence="6">
    <location>
        <position position="139"/>
    </location>
    <ligand>
        <name>[4Fe-4S] cluster</name>
        <dbReference type="ChEBI" id="CHEBI:49883"/>
        <label>3</label>
    </ligand>
</feature>
<dbReference type="RefSeq" id="WP_386073861.1">
    <property type="nucleotide sequence ID" value="NZ_JBHTJT010000008.1"/>
</dbReference>
<evidence type="ECO:0000256" key="4">
    <source>
        <dbReference type="ARBA" id="ARBA00023004"/>
    </source>
</evidence>
<comment type="cofactor">
    <cofactor evidence="6">
        <name>[4Fe-4S] cluster</name>
        <dbReference type="ChEBI" id="CHEBI:49883"/>
    </cofactor>
</comment>
<evidence type="ECO:0000313" key="8">
    <source>
        <dbReference type="EMBL" id="MFD0979527.1"/>
    </source>
</evidence>
<feature type="binding site" evidence="6">
    <location>
        <position position="70"/>
    </location>
    <ligand>
        <name>[4Fe-4S] cluster</name>
        <dbReference type="ChEBI" id="CHEBI:49883"/>
        <label>2</label>
    </ligand>
</feature>
<feature type="binding site" evidence="6">
    <location>
        <position position="45"/>
    </location>
    <ligand>
        <name>[4Fe-4S] cluster</name>
        <dbReference type="ChEBI" id="CHEBI:49883"/>
        <label>1</label>
    </ligand>
</feature>
<protein>
    <recommendedName>
        <fullName evidence="6">Ferredoxin-type protein NapF</fullName>
    </recommendedName>
</protein>
<dbReference type="InterPro" id="IPR017896">
    <property type="entry name" value="4Fe4S_Fe-S-bd"/>
</dbReference>
<feature type="domain" description="4Fe-4S ferredoxin-type" evidence="7">
    <location>
        <begin position="56"/>
        <end position="87"/>
    </location>
</feature>
<dbReference type="PROSITE" id="PS51379">
    <property type="entry name" value="4FE4S_FER_2"/>
    <property type="match status" value="3"/>
</dbReference>
<dbReference type="PANTHER" id="PTHR43687">
    <property type="entry name" value="ADENYLYLSULFATE REDUCTASE, BETA SUBUNIT"/>
    <property type="match status" value="1"/>
</dbReference>
<dbReference type="InterPro" id="IPR050572">
    <property type="entry name" value="Fe-S_Ferredoxin"/>
</dbReference>
<keyword evidence="4 6" id="KW-0408">Iron</keyword>
<dbReference type="InterPro" id="IPR004496">
    <property type="entry name" value="NapF"/>
</dbReference>
<keyword evidence="2 6" id="KW-0479">Metal-binding</keyword>
<comment type="function">
    <text evidence="6">Could be involved in the maturation of NapA, the catalytic subunit of the periplasmic nitrate reductase, before its export into the periplasm.</text>
</comment>
<accession>A0ABW3IN61</accession>
<evidence type="ECO:0000259" key="7">
    <source>
        <dbReference type="PROSITE" id="PS51379"/>
    </source>
</evidence>
<dbReference type="PROSITE" id="PS00198">
    <property type="entry name" value="4FE4S_FER_1"/>
    <property type="match status" value="2"/>
</dbReference>
<organism evidence="8 9">
    <name type="scientific">Tropicimonas aquimaris</name>
    <dbReference type="NCBI Taxonomy" id="914152"/>
    <lineage>
        <taxon>Bacteria</taxon>
        <taxon>Pseudomonadati</taxon>
        <taxon>Pseudomonadota</taxon>
        <taxon>Alphaproteobacteria</taxon>
        <taxon>Rhodobacterales</taxon>
        <taxon>Roseobacteraceae</taxon>
        <taxon>Tropicimonas</taxon>
    </lineage>
</organism>
<feature type="binding site" evidence="6">
    <location>
        <position position="38"/>
    </location>
    <ligand>
        <name>[4Fe-4S] cluster</name>
        <dbReference type="ChEBI" id="CHEBI:49883"/>
        <label>1</label>
    </ligand>
</feature>
<keyword evidence="5 6" id="KW-0411">Iron-sulfur</keyword>
<keyword evidence="1 6" id="KW-0004">4Fe-4S</keyword>
<comment type="subunit">
    <text evidence="6">Interacts with the cytoplasmic NapA precursor.</text>
</comment>
<dbReference type="CDD" id="cd10564">
    <property type="entry name" value="NapF_like"/>
    <property type="match status" value="1"/>
</dbReference>
<dbReference type="EMBL" id="JBHTJT010000008">
    <property type="protein sequence ID" value="MFD0979527.1"/>
    <property type="molecule type" value="Genomic_DNA"/>
</dbReference>
<feature type="domain" description="4Fe-4S ferredoxin-type" evidence="7">
    <location>
        <begin position="26"/>
        <end position="55"/>
    </location>
</feature>
<reference evidence="9" key="1">
    <citation type="journal article" date="2019" name="Int. J. Syst. Evol. Microbiol.">
        <title>The Global Catalogue of Microorganisms (GCM) 10K type strain sequencing project: providing services to taxonomists for standard genome sequencing and annotation.</title>
        <authorList>
            <consortium name="The Broad Institute Genomics Platform"/>
            <consortium name="The Broad Institute Genome Sequencing Center for Infectious Disease"/>
            <person name="Wu L."/>
            <person name="Ma J."/>
        </authorList>
    </citation>
    <scope>NUCLEOTIDE SEQUENCE [LARGE SCALE GENOMIC DNA]</scope>
    <source>
        <strain evidence="9">CCUG 60524</strain>
    </source>
</reference>
<proteinExistence type="inferred from homology"/>
<name>A0ABW3IN61_9RHOB</name>
<evidence type="ECO:0000256" key="3">
    <source>
        <dbReference type="ARBA" id="ARBA00022737"/>
    </source>
</evidence>
<evidence type="ECO:0000256" key="2">
    <source>
        <dbReference type="ARBA" id="ARBA00022723"/>
    </source>
</evidence>
<feature type="binding site" evidence="6">
    <location>
        <position position="67"/>
    </location>
    <ligand>
        <name>[4Fe-4S] cluster</name>
        <dbReference type="ChEBI" id="CHEBI:49883"/>
        <label>2</label>
    </ligand>
</feature>
<comment type="similarity">
    <text evidence="6">Belongs to the NapF family.</text>
</comment>
<comment type="subcellular location">
    <subcellularLocation>
        <location evidence="6">Cytoplasm</location>
    </subcellularLocation>
</comment>
<dbReference type="SUPFAM" id="SSF54862">
    <property type="entry name" value="4Fe-4S ferredoxins"/>
    <property type="match status" value="1"/>
</dbReference>
<feature type="binding site" evidence="6">
    <location>
        <position position="145"/>
    </location>
    <ligand>
        <name>[4Fe-4S] cluster</name>
        <dbReference type="ChEBI" id="CHEBI:49883"/>
        <label>3</label>
    </ligand>
</feature>
<dbReference type="Proteomes" id="UP001597108">
    <property type="component" value="Unassembled WGS sequence"/>
</dbReference>
<dbReference type="InterPro" id="IPR017900">
    <property type="entry name" value="4Fe4S_Fe_S_CS"/>
</dbReference>
<feature type="binding site" evidence="6">
    <location>
        <position position="77"/>
    </location>
    <ligand>
        <name>[4Fe-4S] cluster</name>
        <dbReference type="ChEBI" id="CHEBI:49883"/>
        <label>2</label>
    </ligand>
</feature>
<keyword evidence="6" id="KW-0963">Cytoplasm</keyword>
<evidence type="ECO:0000256" key="1">
    <source>
        <dbReference type="ARBA" id="ARBA00022485"/>
    </source>
</evidence>
<dbReference type="NCBIfam" id="TIGR00402">
    <property type="entry name" value="napF"/>
    <property type="match status" value="1"/>
</dbReference>
<gene>
    <name evidence="6 8" type="primary">napF</name>
    <name evidence="8" type="ORF">ACFQ2S_07635</name>
</gene>